<evidence type="ECO:0000256" key="2">
    <source>
        <dbReference type="ARBA" id="ARBA00007703"/>
    </source>
</evidence>
<evidence type="ECO:0000256" key="1">
    <source>
        <dbReference type="ARBA" id="ARBA00002397"/>
    </source>
</evidence>
<evidence type="ECO:0000256" key="3">
    <source>
        <dbReference type="ARBA" id="ARBA00022795"/>
    </source>
</evidence>
<dbReference type="Pfam" id="PF05130">
    <property type="entry name" value="FlgN"/>
    <property type="match status" value="1"/>
</dbReference>
<name>A0A285J6I6_9GAMM</name>
<comment type="similarity">
    <text evidence="2">Belongs to the FlgN family.</text>
</comment>
<dbReference type="SUPFAM" id="SSF140566">
    <property type="entry name" value="FlgN-like"/>
    <property type="match status" value="1"/>
</dbReference>
<keyword evidence="4" id="KW-0969">Cilium</keyword>
<accession>A0A285J6I6</accession>
<proteinExistence type="inferred from homology"/>
<dbReference type="AlphaFoldDB" id="A0A285J6I6"/>
<dbReference type="GO" id="GO:0044780">
    <property type="term" value="P:bacterial-type flagellum assembly"/>
    <property type="evidence" value="ECO:0007669"/>
    <property type="project" value="InterPro"/>
</dbReference>
<evidence type="ECO:0000313" key="4">
    <source>
        <dbReference type="EMBL" id="SNY55884.1"/>
    </source>
</evidence>
<keyword evidence="4" id="KW-0282">Flagellum</keyword>
<dbReference type="InterPro" id="IPR036679">
    <property type="entry name" value="FlgN-like_sf"/>
</dbReference>
<dbReference type="Proteomes" id="UP000219353">
    <property type="component" value="Unassembled WGS sequence"/>
</dbReference>
<dbReference type="InterPro" id="IPR007809">
    <property type="entry name" value="FlgN-like"/>
</dbReference>
<comment type="function">
    <text evidence="1">Required for the efficient initiation of filament assembly.</text>
</comment>
<organism evidence="4 5">
    <name type="scientific">Arsukibacterium tuosuense</name>
    <dbReference type="NCBI Taxonomy" id="1323745"/>
    <lineage>
        <taxon>Bacteria</taxon>
        <taxon>Pseudomonadati</taxon>
        <taxon>Pseudomonadota</taxon>
        <taxon>Gammaproteobacteria</taxon>
        <taxon>Chromatiales</taxon>
        <taxon>Chromatiaceae</taxon>
        <taxon>Arsukibacterium</taxon>
    </lineage>
</organism>
<evidence type="ECO:0000313" key="5">
    <source>
        <dbReference type="Proteomes" id="UP000219353"/>
    </source>
</evidence>
<protein>
    <submittedName>
        <fullName evidence="4">Flagella synthesis protein FlgN</fullName>
    </submittedName>
</protein>
<dbReference type="EMBL" id="OBEB01000006">
    <property type="protein sequence ID" value="SNY55884.1"/>
    <property type="molecule type" value="Genomic_DNA"/>
</dbReference>
<keyword evidence="4" id="KW-0966">Cell projection</keyword>
<reference evidence="5" key="1">
    <citation type="submission" date="2017-09" db="EMBL/GenBank/DDBJ databases">
        <authorList>
            <person name="Varghese N."/>
            <person name="Submissions S."/>
        </authorList>
    </citation>
    <scope>NUCLEOTIDE SEQUENCE [LARGE SCALE GENOMIC DNA]</scope>
    <source>
        <strain evidence="5">CGMCC 1.12461</strain>
    </source>
</reference>
<keyword evidence="5" id="KW-1185">Reference proteome</keyword>
<sequence length="144" mass="15847">MNSQFEPLSSLLQQQQAQLDALLLLLRQELAALAARDIENLSANTAEKQSLLTEIQATDSKIAASELLQTASEEPWFKQQVAVLEQLLADCKQQNDVNQLTLEQSQLTLQRLKTELLSARGKSGLTYTNKGKPTVDNIGKGIKA</sequence>
<dbReference type="Gene3D" id="1.20.58.300">
    <property type="entry name" value="FlgN-like"/>
    <property type="match status" value="1"/>
</dbReference>
<dbReference type="RefSeq" id="WP_097112196.1">
    <property type="nucleotide sequence ID" value="NZ_OBEB01000006.1"/>
</dbReference>
<gene>
    <name evidence="4" type="ORF">SAMN06297280_3007</name>
</gene>
<dbReference type="OrthoDB" id="5771176at2"/>
<keyword evidence="3" id="KW-1005">Bacterial flagellum biogenesis</keyword>